<gene>
    <name evidence="1" type="ORF">LEP1GSC060_3472</name>
</gene>
<evidence type="ECO:0000313" key="1">
    <source>
        <dbReference type="EMBL" id="EMY76953.1"/>
    </source>
</evidence>
<proteinExistence type="predicted"/>
<evidence type="ECO:0000313" key="2">
    <source>
        <dbReference type="Proteomes" id="UP000012313"/>
    </source>
</evidence>
<dbReference type="STRING" id="1218598.LEP1GSC060_3472"/>
<organism evidence="1 2">
    <name type="scientific">Leptospira weilii serovar Ranarum str. ICFT</name>
    <dbReference type="NCBI Taxonomy" id="1218598"/>
    <lineage>
        <taxon>Bacteria</taxon>
        <taxon>Pseudomonadati</taxon>
        <taxon>Spirochaetota</taxon>
        <taxon>Spirochaetia</taxon>
        <taxon>Leptospirales</taxon>
        <taxon>Leptospiraceae</taxon>
        <taxon>Leptospira</taxon>
    </lineage>
</organism>
<comment type="caution">
    <text evidence="1">The sequence shown here is derived from an EMBL/GenBank/DDBJ whole genome shotgun (WGS) entry which is preliminary data.</text>
</comment>
<name>N1WME5_9LEPT</name>
<accession>N1WME5</accession>
<dbReference type="InterPro" id="IPR027434">
    <property type="entry name" value="Homing_endonucl"/>
</dbReference>
<dbReference type="EMBL" id="AOHC02000041">
    <property type="protein sequence ID" value="EMY76953.1"/>
    <property type="molecule type" value="Genomic_DNA"/>
</dbReference>
<dbReference type="Proteomes" id="UP000012313">
    <property type="component" value="Unassembled WGS sequence"/>
</dbReference>
<protein>
    <submittedName>
        <fullName evidence="1">Myb-like DNA-binding domain protein</fullName>
    </submittedName>
</protein>
<dbReference type="AlphaFoldDB" id="N1WME5"/>
<sequence>MYSIAERTIKVMTRSAFPGHRGKWSMSELKNLRKFYGAGDVIRRIAEKLSRSTFSIQHKIDELELGNRRVLWTKHEESRLLKYFYKKLTNQEISTILNRTPSAVGGRLLFLGKKRKDVNAWTLHQRENFWKPNELKLLKKLVREGKSGKELSQIFGRPIGGIFNKMRELSLKIKPKSKIENNLYRRFYNVNDTYFSLIDSQKKAYYLGWLITDGWVNGIIRNKDKVYKSNKIGLKIKIEDVDVLEDFKRELETDSPIKYFKKSPPQLLKNKITGKTSIIKAGRQVGLEVYSYQMQLDLSNYGVVPKKTYTVSFPKKLPEKYYPGFIAGVISGDGCVYLHKKHKRGSLLQCNIAGNLGLLKVIRKILIKNIGFNTDKKILKCNSSVNLYLLNLSQTETVKLYYWLKKNNISLMDRKNKIIEAYLNGLE</sequence>
<dbReference type="GO" id="GO:0003677">
    <property type="term" value="F:DNA binding"/>
    <property type="evidence" value="ECO:0007669"/>
    <property type="project" value="UniProtKB-KW"/>
</dbReference>
<dbReference type="Gene3D" id="3.10.28.10">
    <property type="entry name" value="Homing endonucleases"/>
    <property type="match status" value="1"/>
</dbReference>
<keyword evidence="2" id="KW-1185">Reference proteome</keyword>
<reference evidence="1" key="1">
    <citation type="submission" date="2013-03" db="EMBL/GenBank/DDBJ databases">
        <authorList>
            <person name="Harkins D.M."/>
            <person name="Durkin A.S."/>
            <person name="Brinkac L.M."/>
            <person name="Haft D.H."/>
            <person name="Selengut J.D."/>
            <person name="Sanka R."/>
            <person name="DePew J."/>
            <person name="Purushe J."/>
            <person name="Hartskeerl R.A."/>
            <person name="Ahmed A."/>
            <person name="van der Linden H."/>
            <person name="Goris M.G.A."/>
            <person name="Vinetz J.M."/>
            <person name="Sutton G.G."/>
            <person name="Nierman W.C."/>
            <person name="Fouts D.E."/>
        </authorList>
    </citation>
    <scope>NUCLEOTIDE SEQUENCE [LARGE SCALE GENOMIC DNA]</scope>
    <source>
        <strain evidence="1">ICFT</strain>
    </source>
</reference>